<dbReference type="Pfam" id="PF10568">
    <property type="entry name" value="Tom37"/>
    <property type="match status" value="1"/>
</dbReference>
<comment type="subcellular location">
    <subcellularLocation>
        <location evidence="1">Mitochondrion outer membrane</location>
    </subcellularLocation>
</comment>
<evidence type="ECO:0000256" key="2">
    <source>
        <dbReference type="ARBA" id="ARBA00022448"/>
    </source>
</evidence>
<evidence type="ECO:0000259" key="7">
    <source>
        <dbReference type="Pfam" id="PF10568"/>
    </source>
</evidence>
<protein>
    <recommendedName>
        <fullName evidence="7">Mitochondrial outer membrane transport complex Sam37/metaxin N-terminal domain-containing protein</fullName>
    </recommendedName>
</protein>
<evidence type="ECO:0000256" key="6">
    <source>
        <dbReference type="ARBA" id="ARBA00023136"/>
    </source>
</evidence>
<organism evidence="8 9">
    <name type="scientific">Dimargaris cristalligena</name>
    <dbReference type="NCBI Taxonomy" id="215637"/>
    <lineage>
        <taxon>Eukaryota</taxon>
        <taxon>Fungi</taxon>
        <taxon>Fungi incertae sedis</taxon>
        <taxon>Zoopagomycota</taxon>
        <taxon>Kickxellomycotina</taxon>
        <taxon>Dimargaritomycetes</taxon>
        <taxon>Dimargaritales</taxon>
        <taxon>Dimargaritaceae</taxon>
        <taxon>Dimargaris</taxon>
    </lineage>
</organism>
<evidence type="ECO:0000313" key="9">
    <source>
        <dbReference type="Proteomes" id="UP000268162"/>
    </source>
</evidence>
<dbReference type="PANTHER" id="PTHR12289:SF41">
    <property type="entry name" value="FAILED AXON CONNECTIONS-RELATED"/>
    <property type="match status" value="1"/>
</dbReference>
<dbReference type="AlphaFoldDB" id="A0A4Q0A217"/>
<evidence type="ECO:0000313" key="8">
    <source>
        <dbReference type="EMBL" id="RKP39210.1"/>
    </source>
</evidence>
<evidence type="ECO:0000256" key="1">
    <source>
        <dbReference type="ARBA" id="ARBA00004294"/>
    </source>
</evidence>
<dbReference type="CDD" id="cd03054">
    <property type="entry name" value="GST_N_Metaxin"/>
    <property type="match status" value="1"/>
</dbReference>
<keyword evidence="3" id="KW-1000">Mitochondrion outer membrane</keyword>
<evidence type="ECO:0000256" key="5">
    <source>
        <dbReference type="ARBA" id="ARBA00023128"/>
    </source>
</evidence>
<evidence type="ECO:0000256" key="3">
    <source>
        <dbReference type="ARBA" id="ARBA00022787"/>
    </source>
</evidence>
<proteinExistence type="predicted"/>
<keyword evidence="6" id="KW-0472">Membrane</keyword>
<sequence>MLVLYSWGSPHPDKFLSLDPDCLTILNYLRLSNLEWSVAFCNNPALSPEGHLPFIRDGDVVISGIPSILCYLQKQGADLDRDLNPQEKVESVGFMALCEDTLRNLLHYAWYWEGENFTHAIRPSWASLVPFPTSLIAPTRKRTQALEQLECRWHISEDTNEAPASRRANQPPADPIPEMQALAAETFATFEAQIGTRKYLFGSSISRADILLYTYLTLLSYDDQFVVTNLSSLLRRQAPVLQAYMQRVQSELDRSPAIIELDMDPPSLVDLMGGLGRSIVCSIVEWGPVQTLMGRQGEQLADETRTNSEIELSRLNNVYFTVGVLTFFAGFIIRNGFFTRGSAEDDQVVDGNGELEDDEDFEEMLEDDNGQSDLLTYDFCLVTRLEGSFPNTHLTPPGTYE</sequence>
<dbReference type="GO" id="GO:0001401">
    <property type="term" value="C:SAM complex"/>
    <property type="evidence" value="ECO:0007669"/>
    <property type="project" value="InterPro"/>
</dbReference>
<dbReference type="EMBL" id="ML002289">
    <property type="protein sequence ID" value="RKP39210.1"/>
    <property type="molecule type" value="Genomic_DNA"/>
</dbReference>
<dbReference type="STRING" id="215637.A0A4Q0A217"/>
<dbReference type="GO" id="GO:0007005">
    <property type="term" value="P:mitochondrion organization"/>
    <property type="evidence" value="ECO:0007669"/>
    <property type="project" value="TreeGrafter"/>
</dbReference>
<gene>
    <name evidence="8" type="ORF">BJ085DRAFT_30292</name>
</gene>
<dbReference type="InterPro" id="IPR036282">
    <property type="entry name" value="Glutathione-S-Trfase_C_sf"/>
</dbReference>
<dbReference type="Gene3D" id="1.20.1050.10">
    <property type="match status" value="1"/>
</dbReference>
<keyword evidence="4" id="KW-0653">Protein transport</keyword>
<keyword evidence="5" id="KW-0496">Mitochondrion</keyword>
<evidence type="ECO:0000256" key="4">
    <source>
        <dbReference type="ARBA" id="ARBA00022927"/>
    </source>
</evidence>
<keyword evidence="2" id="KW-0813">Transport</keyword>
<dbReference type="SUPFAM" id="SSF47616">
    <property type="entry name" value="GST C-terminal domain-like"/>
    <property type="match status" value="1"/>
</dbReference>
<name>A0A4Q0A217_9FUNG</name>
<accession>A0A4Q0A217</accession>
<dbReference type="InterPro" id="IPR050931">
    <property type="entry name" value="Mito_Protein_Transport_Metaxin"/>
</dbReference>
<dbReference type="InterPro" id="IPR019564">
    <property type="entry name" value="Sam37/metaxin_N"/>
</dbReference>
<feature type="domain" description="Mitochondrial outer membrane transport complex Sam37/metaxin N-terminal" evidence="7">
    <location>
        <begin position="22"/>
        <end position="142"/>
    </location>
</feature>
<keyword evidence="9" id="KW-1185">Reference proteome</keyword>
<dbReference type="Pfam" id="PF13410">
    <property type="entry name" value="GST_C_2"/>
    <property type="match status" value="1"/>
</dbReference>
<dbReference type="GO" id="GO:0015031">
    <property type="term" value="P:protein transport"/>
    <property type="evidence" value="ECO:0007669"/>
    <property type="project" value="UniProtKB-KW"/>
</dbReference>
<reference evidence="9" key="1">
    <citation type="journal article" date="2018" name="Nat. Microbiol.">
        <title>Leveraging single-cell genomics to expand the fungal tree of life.</title>
        <authorList>
            <person name="Ahrendt S.R."/>
            <person name="Quandt C.A."/>
            <person name="Ciobanu D."/>
            <person name="Clum A."/>
            <person name="Salamov A."/>
            <person name="Andreopoulos B."/>
            <person name="Cheng J.F."/>
            <person name="Woyke T."/>
            <person name="Pelin A."/>
            <person name="Henrissat B."/>
            <person name="Reynolds N.K."/>
            <person name="Benny G.L."/>
            <person name="Smith M.E."/>
            <person name="James T.Y."/>
            <person name="Grigoriev I.V."/>
        </authorList>
    </citation>
    <scope>NUCLEOTIDE SEQUENCE [LARGE SCALE GENOMIC DNA]</scope>
    <source>
        <strain evidence="9">RSA 468</strain>
    </source>
</reference>
<dbReference type="PANTHER" id="PTHR12289">
    <property type="entry name" value="METAXIN RELATED"/>
    <property type="match status" value="1"/>
</dbReference>
<dbReference type="Proteomes" id="UP000268162">
    <property type="component" value="Unassembled WGS sequence"/>
</dbReference>